<dbReference type="AlphaFoldDB" id="A0A7S0FL80"/>
<evidence type="ECO:0000256" key="1">
    <source>
        <dbReference type="PROSITE-ProRule" id="PRU00117"/>
    </source>
</evidence>
<dbReference type="InterPro" id="IPR004088">
    <property type="entry name" value="KH_dom_type_1"/>
</dbReference>
<feature type="domain" description="K Homology" evidence="2">
    <location>
        <begin position="1"/>
        <end position="70"/>
    </location>
</feature>
<dbReference type="PROSITE" id="PS50084">
    <property type="entry name" value="KH_TYPE_1"/>
    <property type="match status" value="1"/>
</dbReference>
<name>A0A7S0FL80_9DINO</name>
<keyword evidence="1" id="KW-0694">RNA-binding</keyword>
<dbReference type="SUPFAM" id="SSF54791">
    <property type="entry name" value="Eukaryotic type KH-domain (KH-domain type I)"/>
    <property type="match status" value="1"/>
</dbReference>
<reference evidence="3" key="1">
    <citation type="submission" date="2021-01" db="EMBL/GenBank/DDBJ databases">
        <authorList>
            <person name="Corre E."/>
            <person name="Pelletier E."/>
            <person name="Niang G."/>
            <person name="Scheremetjew M."/>
            <person name="Finn R."/>
            <person name="Kale V."/>
            <person name="Holt S."/>
            <person name="Cochrane G."/>
            <person name="Meng A."/>
            <person name="Brown T."/>
            <person name="Cohen L."/>
        </authorList>
    </citation>
    <scope>NUCLEOTIDE SEQUENCE</scope>
    <source>
        <strain evidence="3">Pbaha01</strain>
    </source>
</reference>
<dbReference type="InterPro" id="IPR036612">
    <property type="entry name" value="KH_dom_type_1_sf"/>
</dbReference>
<dbReference type="InterPro" id="IPR004087">
    <property type="entry name" value="KH_dom"/>
</dbReference>
<organism evidence="3">
    <name type="scientific">Pyrodinium bahamense</name>
    <dbReference type="NCBI Taxonomy" id="73915"/>
    <lineage>
        <taxon>Eukaryota</taxon>
        <taxon>Sar</taxon>
        <taxon>Alveolata</taxon>
        <taxon>Dinophyceae</taxon>
        <taxon>Gonyaulacales</taxon>
        <taxon>Pyrocystaceae</taxon>
        <taxon>Pyrodinium</taxon>
    </lineage>
</organism>
<dbReference type="EMBL" id="HBEG01029561">
    <property type="protein sequence ID" value="CAD8366763.1"/>
    <property type="molecule type" value="Transcribed_RNA"/>
</dbReference>
<dbReference type="SMART" id="SM00322">
    <property type="entry name" value="KH"/>
    <property type="match status" value="1"/>
</dbReference>
<gene>
    <name evidence="3" type="ORF">PBAH0796_LOCUS18062</name>
</gene>
<dbReference type="Gene3D" id="3.30.1370.10">
    <property type="entry name" value="K Homology domain, type 1"/>
    <property type="match status" value="1"/>
</dbReference>
<evidence type="ECO:0000313" key="3">
    <source>
        <dbReference type="EMBL" id="CAD8366763.1"/>
    </source>
</evidence>
<dbReference type="Pfam" id="PF00013">
    <property type="entry name" value="KH_1"/>
    <property type="match status" value="1"/>
</dbReference>
<accession>A0A7S0FL80</accession>
<protein>
    <recommendedName>
        <fullName evidence="2">K Homology domain-containing protein</fullName>
    </recommendedName>
</protein>
<evidence type="ECO:0000259" key="2">
    <source>
        <dbReference type="SMART" id="SM00322"/>
    </source>
</evidence>
<sequence>MDLDIPTSAWGKIIGKGGETLKGLQQQFGVRIQVPKQDAPPGAKVTLRGPTSACSECAEHIRVMVAEMGRGKTKPASKKKHPTMAAWPATCQLCERQIHSISSTFDHLCGSVHFESLRERIDSAVPLDQPPGSGNIAGALALLQSTREFHASLGFDVDALTAAAPAYEQCLREKKAFQDEIARVPATFEWIRIEQRWFSAWDEHPAASGKVSRILEAPPFEELCLRCIADEMPPLIREPALPSSLPKVPKGRKEMQLKAKHVFPFEPSSRLGLAVLAKRGSALDDIDVVCGTSLIKALSGDGKRCGDTYYLQRFQGTLCCLHVPKASHPQDDAGHAVQSLFCGADSKRPRSFFASSRVRIGSRKVLITSEVDARDARGEVVEIKSSGSKTGTDMLSGSIALQVACNGSEHVLCCTLNKDKTHMLQVDKIRVADVLEKHRGSITNDGQRLSLLLERLCGHEYLACGEDGYGPMIELTFDDAKLPVYKPAPVGVTVLPAGLSCV</sequence>
<proteinExistence type="predicted"/>
<dbReference type="GO" id="GO:0003723">
    <property type="term" value="F:RNA binding"/>
    <property type="evidence" value="ECO:0007669"/>
    <property type="project" value="UniProtKB-UniRule"/>
</dbReference>